<accession>A0ABD6CX26</accession>
<evidence type="ECO:0000256" key="1">
    <source>
        <dbReference type="SAM" id="MobiDB-lite"/>
    </source>
</evidence>
<dbReference type="RefSeq" id="WP_256404014.1">
    <property type="nucleotide sequence ID" value="NZ_CP187151.1"/>
</dbReference>
<sequence length="102" mass="10509">MGTKKFTLLELNFGDGTVQIGPATLGRSSDDDAPTDDDPTDDDPTDDADEDDADGCGCPGRTLGKLLLALGALALLAVAVSKLLGSDDDLDELEDLADLDAE</sequence>
<dbReference type="Proteomes" id="UP001597075">
    <property type="component" value="Unassembled WGS sequence"/>
</dbReference>
<feature type="region of interest" description="Disordered" evidence="1">
    <location>
        <begin position="20"/>
        <end position="56"/>
    </location>
</feature>
<feature type="compositionally biased region" description="Acidic residues" evidence="1">
    <location>
        <begin position="31"/>
        <end position="54"/>
    </location>
</feature>
<reference evidence="2 3" key="1">
    <citation type="journal article" date="2019" name="Int. J. Syst. Evol. Microbiol.">
        <title>The Global Catalogue of Microorganisms (GCM) 10K type strain sequencing project: providing services to taxonomists for standard genome sequencing and annotation.</title>
        <authorList>
            <consortium name="The Broad Institute Genomics Platform"/>
            <consortium name="The Broad Institute Genome Sequencing Center for Infectious Disease"/>
            <person name="Wu L."/>
            <person name="Ma J."/>
        </authorList>
    </citation>
    <scope>NUCLEOTIDE SEQUENCE [LARGE SCALE GENOMIC DNA]</scope>
    <source>
        <strain evidence="2 3">CGMCC 1.10594</strain>
    </source>
</reference>
<comment type="caution">
    <text evidence="2">The sequence shown here is derived from an EMBL/GenBank/DDBJ whole genome shotgun (WGS) entry which is preliminary data.</text>
</comment>
<name>A0ABD6CX26_9EURY</name>
<proteinExistence type="predicted"/>
<evidence type="ECO:0000313" key="3">
    <source>
        <dbReference type="Proteomes" id="UP001597075"/>
    </source>
</evidence>
<protein>
    <submittedName>
        <fullName evidence="2">Uncharacterized protein</fullName>
    </submittedName>
</protein>
<dbReference type="AlphaFoldDB" id="A0ABD6CX26"/>
<evidence type="ECO:0000313" key="2">
    <source>
        <dbReference type="EMBL" id="MFD1633742.1"/>
    </source>
</evidence>
<dbReference type="EMBL" id="JBHUDL010000010">
    <property type="protein sequence ID" value="MFD1633742.1"/>
    <property type="molecule type" value="Genomic_DNA"/>
</dbReference>
<organism evidence="2 3">
    <name type="scientific">Haloplanus ruber</name>
    <dbReference type="NCBI Taxonomy" id="869892"/>
    <lineage>
        <taxon>Archaea</taxon>
        <taxon>Methanobacteriati</taxon>
        <taxon>Methanobacteriota</taxon>
        <taxon>Stenosarchaea group</taxon>
        <taxon>Halobacteria</taxon>
        <taxon>Halobacteriales</taxon>
        <taxon>Haloferacaceae</taxon>
        <taxon>Haloplanus</taxon>
    </lineage>
</organism>
<gene>
    <name evidence="2" type="ORF">ACFSBJ_08360</name>
</gene>
<keyword evidence="3" id="KW-1185">Reference proteome</keyword>